<proteinExistence type="predicted"/>
<sequence length="297" mass="34455">MMPKCNLNRRHNYNCNSTPRATRYARKKRQENDGLSDSSLECERWHNNYRLVSNIIHAEQKDEEEFLSINTSSANQLSTASSSSVVDMNIIDVQDQLINELDSPPLIDNNNQFENSININDSTLTESSSSVEDNWDLDMHERILLEDHEEMYVSDEFQVGQLNEYENVYRSNLQQMLDDDNIHDAIDAAINVSRPEIFLSVIKYSLIYNLPQSAIADLFKMFNSFFSVPILPETRYLVDKIFNIDSNIDYHALCPNCKNYVELYNRKQESLLRCVPCDLQFSVKDPTYNDFFVSIGP</sequence>
<organism evidence="1 2">
    <name type="scientific">Trichogramma kaykai</name>
    <dbReference type="NCBI Taxonomy" id="54128"/>
    <lineage>
        <taxon>Eukaryota</taxon>
        <taxon>Metazoa</taxon>
        <taxon>Ecdysozoa</taxon>
        <taxon>Arthropoda</taxon>
        <taxon>Hexapoda</taxon>
        <taxon>Insecta</taxon>
        <taxon>Pterygota</taxon>
        <taxon>Neoptera</taxon>
        <taxon>Endopterygota</taxon>
        <taxon>Hymenoptera</taxon>
        <taxon>Apocrita</taxon>
        <taxon>Proctotrupomorpha</taxon>
        <taxon>Chalcidoidea</taxon>
        <taxon>Trichogrammatidae</taxon>
        <taxon>Trichogramma</taxon>
    </lineage>
</organism>
<gene>
    <name evidence="1" type="ORF">TKK_014229</name>
</gene>
<name>A0ABD2WDH4_9HYME</name>
<protein>
    <submittedName>
        <fullName evidence="1">Uncharacterized protein</fullName>
    </submittedName>
</protein>
<evidence type="ECO:0000313" key="1">
    <source>
        <dbReference type="EMBL" id="KAL3390973.1"/>
    </source>
</evidence>
<accession>A0ABD2WDH4</accession>
<dbReference type="Proteomes" id="UP001627154">
    <property type="component" value="Unassembled WGS sequence"/>
</dbReference>
<comment type="caution">
    <text evidence="1">The sequence shown here is derived from an EMBL/GenBank/DDBJ whole genome shotgun (WGS) entry which is preliminary data.</text>
</comment>
<reference evidence="1 2" key="1">
    <citation type="journal article" date="2024" name="bioRxiv">
        <title>A reference genome for Trichogramma kaykai: A tiny desert-dwelling parasitoid wasp with competing sex-ratio distorters.</title>
        <authorList>
            <person name="Culotta J."/>
            <person name="Lindsey A.R."/>
        </authorList>
    </citation>
    <scope>NUCLEOTIDE SEQUENCE [LARGE SCALE GENOMIC DNA]</scope>
    <source>
        <strain evidence="1 2">KSX58</strain>
    </source>
</reference>
<dbReference type="EMBL" id="JBJJXI010000113">
    <property type="protein sequence ID" value="KAL3390973.1"/>
    <property type="molecule type" value="Genomic_DNA"/>
</dbReference>
<evidence type="ECO:0000313" key="2">
    <source>
        <dbReference type="Proteomes" id="UP001627154"/>
    </source>
</evidence>
<dbReference type="AlphaFoldDB" id="A0ABD2WDH4"/>
<keyword evidence="2" id="KW-1185">Reference proteome</keyword>